<dbReference type="InterPro" id="IPR044298">
    <property type="entry name" value="MIG/MutY"/>
</dbReference>
<keyword evidence="6" id="KW-0004">4Fe-4S</keyword>
<dbReference type="NCBIfam" id="TIGR01084">
    <property type="entry name" value="mutY"/>
    <property type="match status" value="1"/>
</dbReference>
<reference evidence="16 19" key="2">
    <citation type="submission" date="2020-12" db="EMBL/GenBank/DDBJ databases">
        <title>FDA dAtabase for Regulatory Grade micrObial Sequences (FDA-ARGOS): Supporting development and validation of Infectious Disease Dx tests.</title>
        <authorList>
            <person name="Sproer C."/>
            <person name="Gronow S."/>
            <person name="Severitt S."/>
            <person name="Schroder I."/>
            <person name="Tallon L."/>
            <person name="Sadzewicz L."/>
            <person name="Zhao X."/>
            <person name="Boylan J."/>
            <person name="Ott S."/>
            <person name="Bowen H."/>
            <person name="Vavikolanu K."/>
            <person name="Mehta A."/>
            <person name="Aluvathingal J."/>
            <person name="Nadendla S."/>
            <person name="Lowell S."/>
            <person name="Myers T."/>
            <person name="Yan Y."/>
            <person name="Sichtig H."/>
        </authorList>
    </citation>
    <scope>NUCLEOTIDE SEQUENCE [LARGE SCALE GENOMIC DNA]</scope>
    <source>
        <strain evidence="16 19">FDAARGOS_872</strain>
    </source>
</reference>
<evidence type="ECO:0000256" key="8">
    <source>
        <dbReference type="ARBA" id="ARBA00022763"/>
    </source>
</evidence>
<dbReference type="Proteomes" id="UP000594903">
    <property type="component" value="Chromosome"/>
</dbReference>
<evidence type="ECO:0000256" key="5">
    <source>
        <dbReference type="ARBA" id="ARBA00022023"/>
    </source>
</evidence>
<reference evidence="17 18" key="1">
    <citation type="submission" date="2018-06" db="EMBL/GenBank/DDBJ databases">
        <authorList>
            <consortium name="Pathogen Informatics"/>
            <person name="Doyle S."/>
        </authorList>
    </citation>
    <scope>NUCLEOTIDE SEQUENCE [LARGE SCALE GENOMIC DNA]</scope>
    <source>
        <strain evidence="17 18">NCTC11997</strain>
    </source>
</reference>
<dbReference type="SUPFAM" id="SSF55811">
    <property type="entry name" value="Nudix"/>
    <property type="match status" value="1"/>
</dbReference>
<evidence type="ECO:0000313" key="18">
    <source>
        <dbReference type="Proteomes" id="UP000254603"/>
    </source>
</evidence>
<evidence type="ECO:0000256" key="3">
    <source>
        <dbReference type="ARBA" id="ARBA00008343"/>
    </source>
</evidence>
<dbReference type="SUPFAM" id="SSF48150">
    <property type="entry name" value="DNA-glycosylase"/>
    <property type="match status" value="1"/>
</dbReference>
<comment type="similarity">
    <text evidence="3 14">Belongs to the Nth/MutY family.</text>
</comment>
<keyword evidence="12" id="KW-0234">DNA repair</keyword>
<keyword evidence="8 14" id="KW-0227">DNA damage</keyword>
<keyword evidence="13 14" id="KW-0326">Glycosidase</keyword>
<dbReference type="InterPro" id="IPR023170">
    <property type="entry name" value="HhH_base_excis_C"/>
</dbReference>
<dbReference type="Pfam" id="PF00633">
    <property type="entry name" value="HHH"/>
    <property type="match status" value="1"/>
</dbReference>
<evidence type="ECO:0000256" key="9">
    <source>
        <dbReference type="ARBA" id="ARBA00022801"/>
    </source>
</evidence>
<comment type="function">
    <text evidence="2">Adenine glycosylase active on G-A mispairs. MutY also corrects error-prone DNA synthesis past GO lesions which are due to the oxidatively damaged form of guanine: 7,8-dihydro-8-oxoguanine (8-oxo-dGTP).</text>
</comment>
<dbReference type="Proteomes" id="UP000254603">
    <property type="component" value="Unassembled WGS sequence"/>
</dbReference>
<dbReference type="Pfam" id="PF00730">
    <property type="entry name" value="HhH-GPD"/>
    <property type="match status" value="1"/>
</dbReference>
<dbReference type="CDD" id="cd03431">
    <property type="entry name" value="NUDIX_DNA_Glycosylase_C-MutY"/>
    <property type="match status" value="1"/>
</dbReference>
<dbReference type="InterPro" id="IPR011257">
    <property type="entry name" value="DNA_glycosylase"/>
</dbReference>
<dbReference type="EC" id="3.2.2.31" evidence="4 14"/>
<dbReference type="PANTHER" id="PTHR42944">
    <property type="entry name" value="ADENINE DNA GLYCOSYLASE"/>
    <property type="match status" value="1"/>
</dbReference>
<dbReference type="InterPro" id="IPR003651">
    <property type="entry name" value="Endonuclease3_FeS-loop_motif"/>
</dbReference>
<dbReference type="InterPro" id="IPR003265">
    <property type="entry name" value="HhH-GPD_domain"/>
</dbReference>
<keyword evidence="10 14" id="KW-0408">Iron</keyword>
<sequence length="358" mass="40487">MSNFVQKLCAWQQAHGRHDLPWQSTDPYRVWLSEIMLQQTQVATVIDYYKRFLERFPTISELASAEQSEVMSYWAGLGYYARARNLHRCAQIVVEQYGGVFPREYEDIVALPGIGRSTAHAIMAFCYGAPTPIMDGNVKRLFTRYYGIKGVTSTAAVEKQLWSQAEKTLNEALGDEHTHVDMACYTQALMDFGSLICTRSKPLCDDCPVAGSCYAKTHNLQKELPTSKARKTTPTRHTVMLLLVHDNHIWLEQRPQQGIWSGLLSLPSFDDTEALIHYLQNQGMAINPAKDLIKLAAFEHIFSHFKLHIQPILVKTTGAQSLLDSSSKQGYYHLHSWQTLPIPKPVSTLLETLATTDI</sequence>
<evidence type="ECO:0000313" key="17">
    <source>
        <dbReference type="EMBL" id="SUA56097.1"/>
    </source>
</evidence>
<dbReference type="OrthoDB" id="9802365at2"/>
<dbReference type="InterPro" id="IPR000445">
    <property type="entry name" value="HhH_motif"/>
</dbReference>
<keyword evidence="19" id="KW-1185">Reference proteome</keyword>
<dbReference type="GO" id="GO:0034039">
    <property type="term" value="F:8-oxo-7,8-dihydroguanine DNA N-glycosylase activity"/>
    <property type="evidence" value="ECO:0007669"/>
    <property type="project" value="TreeGrafter"/>
</dbReference>
<proteinExistence type="inferred from homology"/>
<dbReference type="GO" id="GO:0051539">
    <property type="term" value="F:4 iron, 4 sulfur cluster binding"/>
    <property type="evidence" value="ECO:0007669"/>
    <property type="project" value="UniProtKB-UniRule"/>
</dbReference>
<dbReference type="RefSeq" id="WP_018573558.1">
    <property type="nucleotide sequence ID" value="NZ_CP065725.1"/>
</dbReference>
<evidence type="ECO:0000256" key="6">
    <source>
        <dbReference type="ARBA" id="ARBA00022485"/>
    </source>
</evidence>
<dbReference type="InterPro" id="IPR004035">
    <property type="entry name" value="Endouclease-III_FeS-bd_BS"/>
</dbReference>
<dbReference type="GO" id="GO:0006298">
    <property type="term" value="P:mismatch repair"/>
    <property type="evidence" value="ECO:0007669"/>
    <property type="project" value="TreeGrafter"/>
</dbReference>
<dbReference type="FunFam" id="1.10.340.30:FF:000002">
    <property type="entry name" value="Adenine DNA glycosylase"/>
    <property type="match status" value="1"/>
</dbReference>
<dbReference type="SMART" id="SM00478">
    <property type="entry name" value="ENDO3c"/>
    <property type="match status" value="1"/>
</dbReference>
<dbReference type="PROSITE" id="PS00764">
    <property type="entry name" value="ENDONUCLEASE_III_1"/>
    <property type="match status" value="1"/>
</dbReference>
<keyword evidence="11" id="KW-0411">Iron-sulfur</keyword>
<evidence type="ECO:0000256" key="4">
    <source>
        <dbReference type="ARBA" id="ARBA00012045"/>
    </source>
</evidence>
<evidence type="ECO:0000256" key="7">
    <source>
        <dbReference type="ARBA" id="ARBA00022723"/>
    </source>
</evidence>
<feature type="domain" description="HhH-GPD" evidence="15">
    <location>
        <begin position="36"/>
        <end position="195"/>
    </location>
</feature>
<accession>A0A378XG78</accession>
<dbReference type="CDD" id="cd00056">
    <property type="entry name" value="ENDO3c"/>
    <property type="match status" value="1"/>
</dbReference>
<dbReference type="EMBL" id="UGSB01000001">
    <property type="protein sequence ID" value="SUA56097.1"/>
    <property type="molecule type" value="Genomic_DNA"/>
</dbReference>
<dbReference type="GO" id="GO:0032357">
    <property type="term" value="F:oxidized purine DNA binding"/>
    <property type="evidence" value="ECO:0007669"/>
    <property type="project" value="TreeGrafter"/>
</dbReference>
<dbReference type="InterPro" id="IPR029119">
    <property type="entry name" value="MutY_C"/>
</dbReference>
<dbReference type="GO" id="GO:0006284">
    <property type="term" value="P:base-excision repair"/>
    <property type="evidence" value="ECO:0007669"/>
    <property type="project" value="UniProtKB-UniRule"/>
</dbReference>
<dbReference type="InterPro" id="IPR005760">
    <property type="entry name" value="A/G_AdeGlyc_MutY"/>
</dbReference>
<dbReference type="Pfam" id="PF14815">
    <property type="entry name" value="NUDIX_4"/>
    <property type="match status" value="1"/>
</dbReference>
<comment type="cofactor">
    <cofactor evidence="14">
        <name>[4Fe-4S] cluster</name>
        <dbReference type="ChEBI" id="CHEBI:49883"/>
    </cofactor>
    <text evidence="14">Binds 1 [4Fe-4S] cluster.</text>
</comment>
<evidence type="ECO:0000256" key="10">
    <source>
        <dbReference type="ARBA" id="ARBA00023004"/>
    </source>
</evidence>
<dbReference type="PANTHER" id="PTHR42944:SF1">
    <property type="entry name" value="ADENINE DNA GLYCOSYLASE"/>
    <property type="match status" value="1"/>
</dbReference>
<evidence type="ECO:0000259" key="15">
    <source>
        <dbReference type="SMART" id="SM00478"/>
    </source>
</evidence>
<evidence type="ECO:0000256" key="12">
    <source>
        <dbReference type="ARBA" id="ARBA00023204"/>
    </source>
</evidence>
<keyword evidence="7" id="KW-0479">Metal-binding</keyword>
<evidence type="ECO:0000256" key="11">
    <source>
        <dbReference type="ARBA" id="ARBA00023014"/>
    </source>
</evidence>
<protein>
    <recommendedName>
        <fullName evidence="5 14">Adenine DNA glycosylase</fullName>
        <ecNumber evidence="4 14">3.2.2.31</ecNumber>
    </recommendedName>
</protein>
<evidence type="ECO:0000313" key="16">
    <source>
        <dbReference type="EMBL" id="QPT39419.1"/>
    </source>
</evidence>
<name>A0A378XG78_9BURK</name>
<dbReference type="Gene3D" id="1.10.1670.10">
    <property type="entry name" value="Helix-hairpin-Helix base-excision DNA repair enzymes (C-terminal)"/>
    <property type="match status" value="1"/>
</dbReference>
<gene>
    <name evidence="17" type="primary">mutY</name>
    <name evidence="16" type="ORF">I6G29_09630</name>
    <name evidence="17" type="ORF">NCTC11997_01993</name>
</gene>
<dbReference type="STRING" id="1122619.GCA_000373745_00378"/>
<dbReference type="GO" id="GO:0000701">
    <property type="term" value="F:purine-specific mismatch base pair DNA N-glycosylase activity"/>
    <property type="evidence" value="ECO:0007669"/>
    <property type="project" value="UniProtKB-EC"/>
</dbReference>
<evidence type="ECO:0000256" key="2">
    <source>
        <dbReference type="ARBA" id="ARBA00002933"/>
    </source>
</evidence>
<evidence type="ECO:0000313" key="19">
    <source>
        <dbReference type="Proteomes" id="UP000594903"/>
    </source>
</evidence>
<dbReference type="AlphaFoldDB" id="A0A378XG78"/>
<evidence type="ECO:0000256" key="13">
    <source>
        <dbReference type="ARBA" id="ARBA00023295"/>
    </source>
</evidence>
<dbReference type="Gene3D" id="1.10.340.30">
    <property type="entry name" value="Hypothetical protein, domain 2"/>
    <property type="match status" value="1"/>
</dbReference>
<evidence type="ECO:0000256" key="1">
    <source>
        <dbReference type="ARBA" id="ARBA00000843"/>
    </source>
</evidence>
<keyword evidence="9 17" id="KW-0378">Hydrolase</keyword>
<dbReference type="InterPro" id="IPR015797">
    <property type="entry name" value="NUDIX_hydrolase-like_dom_sf"/>
</dbReference>
<dbReference type="SMART" id="SM00525">
    <property type="entry name" value="FES"/>
    <property type="match status" value="1"/>
</dbReference>
<dbReference type="EMBL" id="CP065725">
    <property type="protein sequence ID" value="QPT39419.1"/>
    <property type="molecule type" value="Genomic_DNA"/>
</dbReference>
<dbReference type="GO" id="GO:0035485">
    <property type="term" value="F:adenine/guanine mispair binding"/>
    <property type="evidence" value="ECO:0007669"/>
    <property type="project" value="TreeGrafter"/>
</dbReference>
<dbReference type="Pfam" id="PF10576">
    <property type="entry name" value="EndIII_4Fe-2S"/>
    <property type="match status" value="1"/>
</dbReference>
<organism evidence="17 18">
    <name type="scientific">Oligella ureolytica</name>
    <dbReference type="NCBI Taxonomy" id="90244"/>
    <lineage>
        <taxon>Bacteria</taxon>
        <taxon>Pseudomonadati</taxon>
        <taxon>Pseudomonadota</taxon>
        <taxon>Betaproteobacteria</taxon>
        <taxon>Burkholderiales</taxon>
        <taxon>Alcaligenaceae</taxon>
        <taxon>Oligella</taxon>
    </lineage>
</organism>
<dbReference type="Gene3D" id="3.90.79.10">
    <property type="entry name" value="Nucleoside Triphosphate Pyrophosphohydrolase"/>
    <property type="match status" value="1"/>
</dbReference>
<evidence type="ECO:0000256" key="14">
    <source>
        <dbReference type="RuleBase" id="RU365096"/>
    </source>
</evidence>
<comment type="catalytic activity">
    <reaction evidence="1 14">
        <text>Hydrolyzes free adenine bases from 7,8-dihydro-8-oxoguanine:adenine mismatched double-stranded DNA, leaving an apurinic site.</text>
        <dbReference type="EC" id="3.2.2.31"/>
    </reaction>
</comment>
<dbReference type="GO" id="GO:0046872">
    <property type="term" value="F:metal ion binding"/>
    <property type="evidence" value="ECO:0007669"/>
    <property type="project" value="UniProtKB-UniRule"/>
</dbReference>